<dbReference type="InterPro" id="IPR002182">
    <property type="entry name" value="NB-ARC"/>
</dbReference>
<dbReference type="Gene3D" id="1.10.8.430">
    <property type="entry name" value="Helical domain of apoptotic protease-activating factors"/>
    <property type="match status" value="1"/>
</dbReference>
<dbReference type="Gene3D" id="1.10.287.110">
    <property type="entry name" value="DnaJ domain"/>
    <property type="match status" value="1"/>
</dbReference>
<dbReference type="Pfam" id="PF14901">
    <property type="entry name" value="Jiv90"/>
    <property type="match status" value="1"/>
</dbReference>
<dbReference type="Gene3D" id="3.40.50.300">
    <property type="entry name" value="P-loop containing nucleotide triphosphate hydrolases"/>
    <property type="match status" value="1"/>
</dbReference>
<evidence type="ECO:0000259" key="9">
    <source>
        <dbReference type="PROSITE" id="PS50104"/>
    </source>
</evidence>
<dbReference type="Pfam" id="PF00931">
    <property type="entry name" value="NB-ARC"/>
    <property type="match status" value="1"/>
</dbReference>
<dbReference type="InterPro" id="IPR027417">
    <property type="entry name" value="P-loop_NTPase"/>
</dbReference>
<dbReference type="SUPFAM" id="SSF52058">
    <property type="entry name" value="L domain-like"/>
    <property type="match status" value="1"/>
</dbReference>
<dbReference type="EC" id="3.2.2.6" evidence="1"/>
<dbReference type="InterPro" id="IPR045344">
    <property type="entry name" value="C-JID"/>
</dbReference>
<keyword evidence="3" id="KW-0677">Repeat</keyword>
<dbReference type="EnsemblPlants" id="QL04p075253:mrna">
    <property type="protein sequence ID" value="QL04p075253:mrna"/>
    <property type="gene ID" value="QL04p075253"/>
</dbReference>
<dbReference type="InterPro" id="IPR036390">
    <property type="entry name" value="WH_DNA-bd_sf"/>
</dbReference>
<dbReference type="Gene3D" id="3.80.10.10">
    <property type="entry name" value="Ribonuclease Inhibitor"/>
    <property type="match status" value="2"/>
</dbReference>
<evidence type="ECO:0000256" key="2">
    <source>
        <dbReference type="ARBA" id="ARBA00022614"/>
    </source>
</evidence>
<dbReference type="PROSITE" id="PS00636">
    <property type="entry name" value="DNAJ_1"/>
    <property type="match status" value="1"/>
</dbReference>
<proteinExistence type="predicted"/>
<dbReference type="AlphaFoldDB" id="A0A7N2LHU6"/>
<dbReference type="SUPFAM" id="SSF46785">
    <property type="entry name" value="Winged helix' DNA-binding domain"/>
    <property type="match status" value="1"/>
</dbReference>
<dbReference type="PRINTS" id="PR00364">
    <property type="entry name" value="DISEASERSIST"/>
</dbReference>
<dbReference type="PROSITE" id="PS50104">
    <property type="entry name" value="TIR"/>
    <property type="match status" value="1"/>
</dbReference>
<dbReference type="InterPro" id="IPR001623">
    <property type="entry name" value="DnaJ_domain"/>
</dbReference>
<dbReference type="FunCoup" id="A0A7N2LHU6">
    <property type="interactions" value="255"/>
</dbReference>
<dbReference type="Pfam" id="PF00226">
    <property type="entry name" value="DnaJ"/>
    <property type="match status" value="1"/>
</dbReference>
<dbReference type="Pfam" id="PF01582">
    <property type="entry name" value="TIR"/>
    <property type="match status" value="1"/>
</dbReference>
<dbReference type="SUPFAM" id="SSF52200">
    <property type="entry name" value="Toll/Interleukin receptor TIR domain"/>
    <property type="match status" value="1"/>
</dbReference>
<evidence type="ECO:0000256" key="6">
    <source>
        <dbReference type="ARBA" id="ARBA00023027"/>
    </source>
</evidence>
<organism evidence="10 11">
    <name type="scientific">Quercus lobata</name>
    <name type="common">Valley oak</name>
    <dbReference type="NCBI Taxonomy" id="97700"/>
    <lineage>
        <taxon>Eukaryota</taxon>
        <taxon>Viridiplantae</taxon>
        <taxon>Streptophyta</taxon>
        <taxon>Embryophyta</taxon>
        <taxon>Tracheophyta</taxon>
        <taxon>Spermatophyta</taxon>
        <taxon>Magnoliopsida</taxon>
        <taxon>eudicotyledons</taxon>
        <taxon>Gunneridae</taxon>
        <taxon>Pentapetalae</taxon>
        <taxon>rosids</taxon>
        <taxon>fabids</taxon>
        <taxon>Fagales</taxon>
        <taxon>Fagaceae</taxon>
        <taxon>Quercus</taxon>
    </lineage>
</organism>
<feature type="domain" description="J" evidence="8">
    <location>
        <begin position="972"/>
        <end position="1039"/>
    </location>
</feature>
<keyword evidence="2" id="KW-0433">Leucine-rich repeat</keyword>
<dbReference type="GO" id="GO:0061809">
    <property type="term" value="F:NAD+ nucleosidase activity, cyclic ADP-ribose generating"/>
    <property type="evidence" value="ECO:0007669"/>
    <property type="project" value="UniProtKB-EC"/>
</dbReference>
<evidence type="ECO:0000256" key="4">
    <source>
        <dbReference type="ARBA" id="ARBA00022801"/>
    </source>
</evidence>
<evidence type="ECO:0000256" key="5">
    <source>
        <dbReference type="ARBA" id="ARBA00022821"/>
    </source>
</evidence>
<dbReference type="GO" id="GO:0007165">
    <property type="term" value="P:signal transduction"/>
    <property type="evidence" value="ECO:0007669"/>
    <property type="project" value="InterPro"/>
</dbReference>
<evidence type="ECO:0000256" key="3">
    <source>
        <dbReference type="ARBA" id="ARBA00022737"/>
    </source>
</evidence>
<feature type="domain" description="TIR" evidence="9">
    <location>
        <begin position="1"/>
        <end position="145"/>
    </location>
</feature>
<dbReference type="InterPro" id="IPR018253">
    <property type="entry name" value="DnaJ_domain_CS"/>
</dbReference>
<dbReference type="EMBL" id="LRBV02000004">
    <property type="status" value="NOT_ANNOTATED_CDS"/>
    <property type="molecule type" value="Genomic_DNA"/>
</dbReference>
<dbReference type="SUPFAM" id="SSF52540">
    <property type="entry name" value="P-loop containing nucleoside triphosphate hydrolases"/>
    <property type="match status" value="1"/>
</dbReference>
<evidence type="ECO:0000256" key="7">
    <source>
        <dbReference type="ARBA" id="ARBA00047304"/>
    </source>
</evidence>
<dbReference type="InParanoid" id="A0A7N2LHU6"/>
<dbReference type="Pfam" id="PF23282">
    <property type="entry name" value="WHD_ROQ1"/>
    <property type="match status" value="1"/>
</dbReference>
<dbReference type="CDD" id="cd06257">
    <property type="entry name" value="DnaJ"/>
    <property type="match status" value="1"/>
</dbReference>
<keyword evidence="5" id="KW-0611">Plant defense</keyword>
<dbReference type="Pfam" id="PF20160">
    <property type="entry name" value="C-JID"/>
    <property type="match status" value="1"/>
</dbReference>
<dbReference type="InterPro" id="IPR058192">
    <property type="entry name" value="WHD_ROQ1-like"/>
</dbReference>
<dbReference type="SMART" id="SM00255">
    <property type="entry name" value="TIR"/>
    <property type="match status" value="1"/>
</dbReference>
<dbReference type="PANTHER" id="PTHR11017:SF559">
    <property type="entry name" value="DISEASE RESISTANCE PROTEIN CHL1"/>
    <property type="match status" value="1"/>
</dbReference>
<dbReference type="SUPFAM" id="SSF46565">
    <property type="entry name" value="Chaperone J-domain"/>
    <property type="match status" value="1"/>
</dbReference>
<dbReference type="InterPro" id="IPR032843">
    <property type="entry name" value="Jiv"/>
</dbReference>
<evidence type="ECO:0000313" key="11">
    <source>
        <dbReference type="Proteomes" id="UP000594261"/>
    </source>
</evidence>
<dbReference type="Gene3D" id="3.40.50.10140">
    <property type="entry name" value="Toll/interleukin-1 receptor homology (TIR) domain"/>
    <property type="match status" value="1"/>
</dbReference>
<dbReference type="InterPro" id="IPR036869">
    <property type="entry name" value="J_dom_sf"/>
</dbReference>
<name>A0A7N2LHU6_QUELO</name>
<accession>A0A7N2LHU6</accession>
<evidence type="ECO:0000313" key="10">
    <source>
        <dbReference type="EnsemblPlants" id="QL04p075253:mrna"/>
    </source>
</evidence>
<dbReference type="PANTHER" id="PTHR11017">
    <property type="entry name" value="LEUCINE-RICH REPEAT-CONTAINING PROTEIN"/>
    <property type="match status" value="1"/>
</dbReference>
<dbReference type="InterPro" id="IPR042197">
    <property type="entry name" value="Apaf_helical"/>
</dbReference>
<dbReference type="SMART" id="SM00271">
    <property type="entry name" value="DnaJ"/>
    <property type="match status" value="1"/>
</dbReference>
<evidence type="ECO:0000259" key="8">
    <source>
        <dbReference type="PROSITE" id="PS50076"/>
    </source>
</evidence>
<dbReference type="GO" id="GO:0006952">
    <property type="term" value="P:defense response"/>
    <property type="evidence" value="ECO:0007669"/>
    <property type="project" value="UniProtKB-KW"/>
</dbReference>
<dbReference type="Gramene" id="QL04p075253:mrna">
    <property type="protein sequence ID" value="QL04p075253:mrna"/>
    <property type="gene ID" value="QL04p075253"/>
</dbReference>
<dbReference type="InterPro" id="IPR000157">
    <property type="entry name" value="TIR_dom"/>
</dbReference>
<keyword evidence="11" id="KW-1185">Reference proteome</keyword>
<dbReference type="GO" id="GO:0043531">
    <property type="term" value="F:ADP binding"/>
    <property type="evidence" value="ECO:0007669"/>
    <property type="project" value="InterPro"/>
</dbReference>
<dbReference type="Proteomes" id="UP000594261">
    <property type="component" value="Chromosome 4"/>
</dbReference>
<keyword evidence="4" id="KW-0378">Hydrolase</keyword>
<reference evidence="10" key="2">
    <citation type="submission" date="2021-01" db="UniProtKB">
        <authorList>
            <consortium name="EnsemblPlants"/>
        </authorList>
    </citation>
    <scope>IDENTIFICATION</scope>
</reference>
<keyword evidence="6" id="KW-0520">NAD</keyword>
<dbReference type="InterPro" id="IPR035897">
    <property type="entry name" value="Toll_tir_struct_dom_sf"/>
</dbReference>
<reference evidence="10 11" key="1">
    <citation type="journal article" date="2016" name="G3 (Bethesda)">
        <title>First Draft Assembly and Annotation of the Genome of a California Endemic Oak Quercus lobata Nee (Fagaceae).</title>
        <authorList>
            <person name="Sork V.L."/>
            <person name="Fitz-Gibbon S.T."/>
            <person name="Puiu D."/>
            <person name="Crepeau M."/>
            <person name="Gugger P.F."/>
            <person name="Sherman R."/>
            <person name="Stevens K."/>
            <person name="Langley C.H."/>
            <person name="Pellegrini M."/>
            <person name="Salzberg S.L."/>
        </authorList>
    </citation>
    <scope>NUCLEOTIDE SEQUENCE [LARGE SCALE GENOMIC DNA]</scope>
    <source>
        <strain evidence="10 11">cv. SW786</strain>
    </source>
</reference>
<sequence length="1245" mass="143180">MEIRGMMKILTFRDDEELERGKPISLELLKAIEESRFAIVIFSRNYAFSTWCLDELAKIIRCMRETGLTVWLVFYDVDPSNVRKQTGTFGEAFSEHENRFTENIKKVEIWRDALREVTNLSGWHLQDWHESEFIQHIVEEMMEKLSSKSSSISKNFIGIESKVAKLIPSYLGFKNDVCMIGVYGMGGIGKTTLARVVYDEFCSHFEVSSFIANVREDSKKHGLHRLQQQLLVDILEDKNIDIRNVYEGVDMIKKRICHRKVLLVIDDVNQLDQLEKLVGEQDWFGLGSWIIITTRDEHVLVQHGVLKRYKPELLNNDDASKLFCLKAFKMEQPKEGYMQLSLKVVEYANGLPLALITLGSFLVGRTTDEWKSALDSFKKTKGEIFDILKISYDGLEEMWKEIFLDIACFFRGRTKDIVIQILENCGFDARIGISVLLEKSLLTIDDNECLGMHDLLAEMGEKIIRLESGGKLGKQSRLWINEDLHCVLENDMALEAIQAIALPWKRNFKFEEFPEVFLKMSNLRLLIINGFDIPDALDFAPNSLKYLSLDYSSLKCLPSSFQPKELVHLDLPFSKFEYLWEGEKRLGKLKFIDLSFSTNLIRTPDFFGVPRLVQLKLGGCSNLVEIHPSIGQLSRLKYLDLICCVSLTNLPSMSAEMQSLTTIRLYNDVYGCSKIRSLPKFTGIMKSLSELYMDVTAIKKLAPSSIKYLTALTLFDLSYCGNLKFLPCNMDNLRSLEKLIISGCLRLKLLPRLPSTIRYIDARYCYSLEPSPALVKLSSLLQPYSQWFPYNESSGGVAFTILYRFLQGLLCQKTVNETSTKRKEDEGESITEFQIIIHGFDIPSWSTHQSVGNSISIELPSNWCNCKWMGFAICASASASKPIRIGIRARVIALGDTPQNNYVSKLLFGMMPCEDNIWLLYLSRDNWFATVGNGECSQIKVIFETDDSALHNDIEELASSVDEMKRIFNCVDHYEALGFPCHKTIDAKILSQEYRKKAMLVHPDKNMGCSQASESFKKLQCAYEVLSDSIKKRDYDEQLRKEESRTRSVCQRSHSTSHQGNQDYHSEELRRIQCTKCGLSHIRVCTSRSKAKARWCQDCCQYHQAKDGELEMDGLNTEARWYLNVLKRWKYHVLLSVLRAKSLMYQNGLSVRSVGMACRPNTHQPSFHVNMDGLEKTQRSKSCRFPWDLDTEMMDEDEEAFESWLQQALASGLFCECSKRRKSWSPFNLHYMKGKEKQWHRRTSC</sequence>
<dbReference type="PROSITE" id="PS50076">
    <property type="entry name" value="DNAJ_2"/>
    <property type="match status" value="1"/>
</dbReference>
<evidence type="ECO:0000256" key="1">
    <source>
        <dbReference type="ARBA" id="ARBA00011982"/>
    </source>
</evidence>
<dbReference type="InterPro" id="IPR032675">
    <property type="entry name" value="LRR_dom_sf"/>
</dbReference>
<dbReference type="InterPro" id="IPR044974">
    <property type="entry name" value="Disease_R_plants"/>
</dbReference>
<dbReference type="FunFam" id="3.40.50.10140:FF:000007">
    <property type="entry name" value="Disease resistance protein (TIR-NBS-LRR class)"/>
    <property type="match status" value="1"/>
</dbReference>
<comment type="catalytic activity">
    <reaction evidence="7">
        <text>NAD(+) + H2O = ADP-D-ribose + nicotinamide + H(+)</text>
        <dbReference type="Rhea" id="RHEA:16301"/>
        <dbReference type="ChEBI" id="CHEBI:15377"/>
        <dbReference type="ChEBI" id="CHEBI:15378"/>
        <dbReference type="ChEBI" id="CHEBI:17154"/>
        <dbReference type="ChEBI" id="CHEBI:57540"/>
        <dbReference type="ChEBI" id="CHEBI:57967"/>
        <dbReference type="EC" id="3.2.2.6"/>
    </reaction>
    <physiologicalReaction direction="left-to-right" evidence="7">
        <dbReference type="Rhea" id="RHEA:16302"/>
    </physiologicalReaction>
</comment>
<protein>
    <recommendedName>
        <fullName evidence="1">ADP-ribosyl cyclase/cyclic ADP-ribose hydrolase</fullName>
        <ecNumber evidence="1">3.2.2.6</ecNumber>
    </recommendedName>
</protein>